<comment type="similarity">
    <text evidence="1">Belongs to the FGGY kinase family.</text>
</comment>
<dbReference type="Proteomes" id="UP000049983">
    <property type="component" value="Unassembled WGS sequence"/>
</dbReference>
<evidence type="ECO:0000259" key="5">
    <source>
        <dbReference type="Pfam" id="PF21546"/>
    </source>
</evidence>
<dbReference type="InterPro" id="IPR043129">
    <property type="entry name" value="ATPase_NBD"/>
</dbReference>
<dbReference type="Gene3D" id="3.30.420.40">
    <property type="match status" value="2"/>
</dbReference>
<name>A0A0M6ZJI2_9HYPH</name>
<evidence type="ECO:0000256" key="3">
    <source>
        <dbReference type="ARBA" id="ARBA00022777"/>
    </source>
</evidence>
<dbReference type="CDD" id="cd07772">
    <property type="entry name" value="ASKHA_NBD_FGGY_NaCK-like"/>
    <property type="match status" value="1"/>
</dbReference>
<keyword evidence="2 6" id="KW-0808">Transferase</keyword>
<accession>A0A0M6ZJI2</accession>
<dbReference type="InterPro" id="IPR018484">
    <property type="entry name" value="FGGY_N"/>
</dbReference>
<dbReference type="GeneID" id="97673235"/>
<protein>
    <submittedName>
        <fullName evidence="6">L-fuculokinase</fullName>
        <ecNumber evidence="6">2.7.1.51</ecNumber>
    </submittedName>
</protein>
<dbReference type="InterPro" id="IPR050406">
    <property type="entry name" value="FGGY_Carb_Kinase"/>
</dbReference>
<dbReference type="PANTHER" id="PTHR43095">
    <property type="entry name" value="SUGAR KINASE"/>
    <property type="match status" value="1"/>
</dbReference>
<evidence type="ECO:0000256" key="2">
    <source>
        <dbReference type="ARBA" id="ARBA00022679"/>
    </source>
</evidence>
<dbReference type="Pfam" id="PF21546">
    <property type="entry name" value="FGGY_C_2"/>
    <property type="match status" value="1"/>
</dbReference>
<dbReference type="InterPro" id="IPR049382">
    <property type="entry name" value="FGGY_C_2"/>
</dbReference>
<dbReference type="EMBL" id="CXWC01000017">
    <property type="protein sequence ID" value="CTQ79088.1"/>
    <property type="molecule type" value="Genomic_DNA"/>
</dbReference>
<evidence type="ECO:0000256" key="1">
    <source>
        <dbReference type="ARBA" id="ARBA00009156"/>
    </source>
</evidence>
<dbReference type="GO" id="GO:0008737">
    <property type="term" value="F:L-fuculokinase activity"/>
    <property type="evidence" value="ECO:0007669"/>
    <property type="project" value="UniProtKB-EC"/>
</dbReference>
<dbReference type="STRING" id="311410.LA5095_05755"/>
<dbReference type="OrthoDB" id="9786272at2"/>
<keyword evidence="7" id="KW-1185">Reference proteome</keyword>
<gene>
    <name evidence="6" type="primary">fucK</name>
    <name evidence="6" type="ORF">LA5096_06005</name>
</gene>
<dbReference type="RefSeq" id="WP_055121245.1">
    <property type="nucleotide sequence ID" value="NZ_CXWA01000014.1"/>
</dbReference>
<feature type="domain" description="Carbohydrate kinase FGGY N-terminal" evidence="4">
    <location>
        <begin position="8"/>
        <end position="242"/>
    </location>
</feature>
<proteinExistence type="inferred from homology"/>
<keyword evidence="3 6" id="KW-0418">Kinase</keyword>
<dbReference type="PANTHER" id="PTHR43095:SF5">
    <property type="entry name" value="XYLULOSE KINASE"/>
    <property type="match status" value="1"/>
</dbReference>
<reference evidence="7" key="1">
    <citation type="submission" date="2015-07" db="EMBL/GenBank/DDBJ databases">
        <authorList>
            <person name="Rodrigo-Torres Lidia"/>
            <person name="Arahal R.David."/>
        </authorList>
    </citation>
    <scope>NUCLEOTIDE SEQUENCE [LARGE SCALE GENOMIC DNA]</scope>
    <source>
        <strain evidence="7">CECT 5096</strain>
    </source>
</reference>
<organism evidence="6 7">
    <name type="scientific">Roseibium album</name>
    <dbReference type="NCBI Taxonomy" id="311410"/>
    <lineage>
        <taxon>Bacteria</taxon>
        <taxon>Pseudomonadati</taxon>
        <taxon>Pseudomonadota</taxon>
        <taxon>Alphaproteobacteria</taxon>
        <taxon>Hyphomicrobiales</taxon>
        <taxon>Stappiaceae</taxon>
        <taxon>Roseibium</taxon>
    </lineage>
</organism>
<evidence type="ECO:0000313" key="6">
    <source>
        <dbReference type="EMBL" id="CTQ79088.1"/>
    </source>
</evidence>
<dbReference type="EC" id="2.7.1.51" evidence="6"/>
<dbReference type="AlphaFoldDB" id="A0A0M6ZJI2"/>
<evidence type="ECO:0000313" key="7">
    <source>
        <dbReference type="Proteomes" id="UP000049983"/>
    </source>
</evidence>
<sequence>MGSIRHVGVIDIGKTNVKVAVVDLENQTEITALKRANTIVAAPPYPHYDIDGHWNFILEALASLYSRYPFDAIATTTHGASIVLLDATGNLATPVLDYEHDGPDALAEQYDEVRPSFAETGSPRLSVGLNVGAQLHWLLETDPALAERVAVITTYPQYWTYRLTGKLANEVTSLGCHTDLWNPEQHRYSSLVERLGLTSKMAPVRKAVDIAGTLLPDVAESAGLPPDLVVSCGIHDSNASLLPHLLQRQAPFSVVSTGTWVIALAIGGEDVVLDPERDTLTNVNAFGDPVPSARFMGGREFDTVMEGRPGVASETEVLSVLQKQIMLFPAIETRSGPYQGRLARWSIEEASLTDGERFAAVSCYLAMMTTECLRMIGASGLVIVEGPFAQNALYLDMLRAATARDVEVSQGASTGTSIGAALLACHDKSVAGKNYSSLEGKRVPDPLLKAYADAWIRQTVN</sequence>
<evidence type="ECO:0000259" key="4">
    <source>
        <dbReference type="Pfam" id="PF00370"/>
    </source>
</evidence>
<dbReference type="SUPFAM" id="SSF53067">
    <property type="entry name" value="Actin-like ATPase domain"/>
    <property type="match status" value="1"/>
</dbReference>
<dbReference type="Pfam" id="PF00370">
    <property type="entry name" value="FGGY_N"/>
    <property type="match status" value="1"/>
</dbReference>
<feature type="domain" description="Carbohydrate kinase FGGY C-terminal" evidence="5">
    <location>
        <begin position="249"/>
        <end position="424"/>
    </location>
</feature>